<evidence type="ECO:0000313" key="2">
    <source>
        <dbReference type="EMBL" id="KAF6746234.1"/>
    </source>
</evidence>
<comment type="caution">
    <text evidence="2">The sequence shown here is derived from an EMBL/GenBank/DDBJ whole genome shotgun (WGS) entry which is preliminary data.</text>
</comment>
<proteinExistence type="predicted"/>
<feature type="compositionally biased region" description="Low complexity" evidence="1">
    <location>
        <begin position="166"/>
        <end position="196"/>
    </location>
</feature>
<dbReference type="AlphaFoldDB" id="A0A8H6HG84"/>
<feature type="compositionally biased region" description="Polar residues" evidence="1">
    <location>
        <begin position="93"/>
        <end position="114"/>
    </location>
</feature>
<gene>
    <name evidence="2" type="ORF">DFP72DRAFT_1076441</name>
</gene>
<name>A0A8H6HG84_9AGAR</name>
<evidence type="ECO:0000256" key="1">
    <source>
        <dbReference type="SAM" id="MobiDB-lite"/>
    </source>
</evidence>
<organism evidence="2 3">
    <name type="scientific">Ephemerocybe angulata</name>
    <dbReference type="NCBI Taxonomy" id="980116"/>
    <lineage>
        <taxon>Eukaryota</taxon>
        <taxon>Fungi</taxon>
        <taxon>Dikarya</taxon>
        <taxon>Basidiomycota</taxon>
        <taxon>Agaricomycotina</taxon>
        <taxon>Agaricomycetes</taxon>
        <taxon>Agaricomycetidae</taxon>
        <taxon>Agaricales</taxon>
        <taxon>Agaricineae</taxon>
        <taxon>Psathyrellaceae</taxon>
        <taxon>Ephemerocybe</taxon>
    </lineage>
</organism>
<feature type="compositionally biased region" description="Polar residues" evidence="1">
    <location>
        <begin position="202"/>
        <end position="211"/>
    </location>
</feature>
<evidence type="ECO:0000313" key="3">
    <source>
        <dbReference type="Proteomes" id="UP000521943"/>
    </source>
</evidence>
<dbReference type="Proteomes" id="UP000521943">
    <property type="component" value="Unassembled WGS sequence"/>
</dbReference>
<reference evidence="2 3" key="1">
    <citation type="submission" date="2020-07" db="EMBL/GenBank/DDBJ databases">
        <title>Comparative genomics of pyrophilous fungi reveals a link between fire events and developmental genes.</title>
        <authorList>
            <consortium name="DOE Joint Genome Institute"/>
            <person name="Steindorff A.S."/>
            <person name="Carver A."/>
            <person name="Calhoun S."/>
            <person name="Stillman K."/>
            <person name="Liu H."/>
            <person name="Lipzen A."/>
            <person name="Pangilinan J."/>
            <person name="Labutti K."/>
            <person name="Bruns T.D."/>
            <person name="Grigoriev I.V."/>
        </authorList>
    </citation>
    <scope>NUCLEOTIDE SEQUENCE [LARGE SCALE GENOMIC DNA]</scope>
    <source>
        <strain evidence="2 3">CBS 144469</strain>
    </source>
</reference>
<keyword evidence="3" id="KW-1185">Reference proteome</keyword>
<feature type="region of interest" description="Disordered" evidence="1">
    <location>
        <begin position="1"/>
        <end position="216"/>
    </location>
</feature>
<feature type="compositionally biased region" description="Low complexity" evidence="1">
    <location>
        <begin position="66"/>
        <end position="79"/>
    </location>
</feature>
<accession>A0A8H6HG84</accession>
<feature type="compositionally biased region" description="Low complexity" evidence="1">
    <location>
        <begin position="119"/>
        <end position="137"/>
    </location>
</feature>
<protein>
    <submittedName>
        <fullName evidence="2">Uncharacterized protein</fullName>
    </submittedName>
</protein>
<dbReference type="EMBL" id="JACGCI010000094">
    <property type="protein sequence ID" value="KAF6746234.1"/>
    <property type="molecule type" value="Genomic_DNA"/>
</dbReference>
<feature type="compositionally biased region" description="Polar residues" evidence="1">
    <location>
        <begin position="54"/>
        <end position="63"/>
    </location>
</feature>
<feature type="compositionally biased region" description="Polar residues" evidence="1">
    <location>
        <begin position="156"/>
        <end position="165"/>
    </location>
</feature>
<sequence>MSSTKRAAETSLDLDAKRSKPSDTALLELSVNPPPIAGGSTAATTRREPVRSSARLQASQSGENAPITTSPSHSTPISTTKRETKGLPKRSSTRIQAARSSIATGPSGTTQVVSSPIKASGPAVGVAVVEGSSSTSARTRPVRTCTRASDAVKATAGSSSQNQRPVASTSAQSASTVVKGGKISSAPKAPAASKKALLTVPTLPTSPSSNDNHLKGPEIVEVKQEDRKLNLAFDVELIFIHGTDTDVWCRPCNKRVSLECRGPWYPGNWKKHKKSDGHCASNLAWRKRKGHEVKKEDENQWKAVSVGTKANSKMTDKVVHVYEVLALKAEDKLPNPNACPVDAAVAEDDSDEEEILEEEGFAVDVASHDVVQADVATREAEALETEDSEPEDSSLAKSIRRRLEEYANGASPGASGAIWLGATLDHAYLARRILEE</sequence>
<dbReference type="OrthoDB" id="2855464at2759"/>